<proteinExistence type="predicted"/>
<sequence length="353" mass="39572">MAKLFSDREIRAIAVFLPLAGLLIIALMLVRPAADPEAARRAEAEMEEALPADSVVMSHFDPNTASLDDLRRLGLTKHEAVSLLKYRAAGKVFRIPEDLTLCYGISDSLYRRLEPWVRIGRKYAIAPEKYRTGRILPEPLAPGPFRIDTVSARYLRAIGALSKRQAEAFIRWRDLSGIYDMEDLRECYVVSDSVAAALEPYVIFPERKARPIEQPVELNTADSATLRSVVGIGPRTVVAIMHYRERLGGFVRAEQLAEVPGVRERNYEKILKQIYCDSCKIRKIDINFASPKVLGKHPYIAPQALRKLLKARQLKGGWSTAGELVEQNILTREEAARLAPYLQFGSDSGPADE</sequence>
<dbReference type="InterPro" id="IPR051675">
    <property type="entry name" value="Endo/Exo/Phosphatase_dom_1"/>
</dbReference>
<dbReference type="GO" id="GO:0015628">
    <property type="term" value="P:protein secretion by the type II secretion system"/>
    <property type="evidence" value="ECO:0007669"/>
    <property type="project" value="TreeGrafter"/>
</dbReference>
<accession>A0A5B3GWS0</accession>
<keyword evidence="1" id="KW-0472">Membrane</keyword>
<evidence type="ECO:0000313" key="5">
    <source>
        <dbReference type="Proteomes" id="UP000323567"/>
    </source>
</evidence>
<protein>
    <submittedName>
        <fullName evidence="3">Competence protein ComEA</fullName>
    </submittedName>
</protein>
<dbReference type="PANTHER" id="PTHR21180:SF32">
    <property type="entry name" value="ENDONUCLEASE_EXONUCLEASE_PHOSPHATASE FAMILY DOMAIN-CONTAINING PROTEIN 1"/>
    <property type="match status" value="1"/>
</dbReference>
<dbReference type="EMBL" id="VVXK01000004">
    <property type="protein sequence ID" value="KAA2371181.1"/>
    <property type="molecule type" value="Genomic_DNA"/>
</dbReference>
<feature type="transmembrane region" description="Helical" evidence="1">
    <location>
        <begin position="12"/>
        <end position="30"/>
    </location>
</feature>
<reference evidence="4 5" key="1">
    <citation type="journal article" date="2019" name="Nat. Med.">
        <title>A library of human gut bacterial isolates paired with longitudinal multiomics data enables mechanistic microbiome research.</title>
        <authorList>
            <person name="Poyet M."/>
            <person name="Groussin M."/>
            <person name="Gibbons S.M."/>
            <person name="Avila-Pacheco J."/>
            <person name="Jiang X."/>
            <person name="Kearney S.M."/>
            <person name="Perrotta A.R."/>
            <person name="Berdy B."/>
            <person name="Zhao S."/>
            <person name="Lieberman T.D."/>
            <person name="Swanson P.K."/>
            <person name="Smith M."/>
            <person name="Roesemann S."/>
            <person name="Alexander J.E."/>
            <person name="Rich S.A."/>
            <person name="Livny J."/>
            <person name="Vlamakis H."/>
            <person name="Clish C."/>
            <person name="Bullock K."/>
            <person name="Deik A."/>
            <person name="Scott J."/>
            <person name="Pierce K.A."/>
            <person name="Xavier R.J."/>
            <person name="Alm E.J."/>
        </authorList>
    </citation>
    <scope>NUCLEOTIDE SEQUENCE [LARGE SCALE GENOMIC DNA]</scope>
    <source>
        <strain evidence="3 4">BIOML-A1</strain>
        <strain evidence="2 5">BIOML-A2</strain>
    </source>
</reference>
<comment type="caution">
    <text evidence="3">The sequence shown here is derived from an EMBL/GenBank/DDBJ whole genome shotgun (WGS) entry which is preliminary data.</text>
</comment>
<dbReference type="SUPFAM" id="SSF47781">
    <property type="entry name" value="RuvA domain 2-like"/>
    <property type="match status" value="4"/>
</dbReference>
<dbReference type="Pfam" id="PF12836">
    <property type="entry name" value="HHH_3"/>
    <property type="match status" value="1"/>
</dbReference>
<dbReference type="AlphaFoldDB" id="A0A5B3GWS0"/>
<dbReference type="GO" id="GO:0015627">
    <property type="term" value="C:type II protein secretion system complex"/>
    <property type="evidence" value="ECO:0007669"/>
    <property type="project" value="TreeGrafter"/>
</dbReference>
<evidence type="ECO:0000313" key="4">
    <source>
        <dbReference type="Proteomes" id="UP000322658"/>
    </source>
</evidence>
<dbReference type="InterPro" id="IPR010994">
    <property type="entry name" value="RuvA_2-like"/>
</dbReference>
<dbReference type="EMBL" id="VVXJ01000002">
    <property type="protein sequence ID" value="KAA2377973.1"/>
    <property type="molecule type" value="Genomic_DNA"/>
</dbReference>
<dbReference type="Gene3D" id="1.10.150.280">
    <property type="entry name" value="AF1531-like domain"/>
    <property type="match status" value="1"/>
</dbReference>
<dbReference type="Proteomes" id="UP000323567">
    <property type="component" value="Unassembled WGS sequence"/>
</dbReference>
<dbReference type="RefSeq" id="WP_118406572.1">
    <property type="nucleotide sequence ID" value="NZ_AP031448.1"/>
</dbReference>
<organism evidence="3 4">
    <name type="scientific">Alistipes shahii</name>
    <dbReference type="NCBI Taxonomy" id="328814"/>
    <lineage>
        <taxon>Bacteria</taxon>
        <taxon>Pseudomonadati</taxon>
        <taxon>Bacteroidota</taxon>
        <taxon>Bacteroidia</taxon>
        <taxon>Bacteroidales</taxon>
        <taxon>Rikenellaceae</taxon>
        <taxon>Alistipes</taxon>
    </lineage>
</organism>
<evidence type="ECO:0000256" key="1">
    <source>
        <dbReference type="SAM" id="Phobius"/>
    </source>
</evidence>
<gene>
    <name evidence="3" type="ORF">F2Y07_01310</name>
    <name evidence="2" type="ORF">F2Y13_04345</name>
</gene>
<keyword evidence="1" id="KW-1133">Transmembrane helix</keyword>
<keyword evidence="1" id="KW-0812">Transmembrane</keyword>
<name>A0A5B3GWS0_9BACT</name>
<evidence type="ECO:0000313" key="2">
    <source>
        <dbReference type="EMBL" id="KAA2371181.1"/>
    </source>
</evidence>
<evidence type="ECO:0000313" key="3">
    <source>
        <dbReference type="EMBL" id="KAA2377973.1"/>
    </source>
</evidence>
<dbReference type="PANTHER" id="PTHR21180">
    <property type="entry name" value="ENDONUCLEASE/EXONUCLEASE/PHOSPHATASE FAMILY DOMAIN-CONTAINING PROTEIN 1"/>
    <property type="match status" value="1"/>
</dbReference>
<dbReference type="Proteomes" id="UP000322658">
    <property type="component" value="Unassembled WGS sequence"/>
</dbReference>